<keyword evidence="1 3" id="KW-0378">Hydrolase</keyword>
<name>A0A5C5Y7V1_9PLAN</name>
<dbReference type="PANTHER" id="PTHR48081">
    <property type="entry name" value="AB HYDROLASE SUPERFAMILY PROTEIN C4A8.06C"/>
    <property type="match status" value="1"/>
</dbReference>
<comment type="caution">
    <text evidence="3">The sequence shown here is derived from an EMBL/GenBank/DDBJ whole genome shotgun (WGS) entry which is preliminary data.</text>
</comment>
<dbReference type="GO" id="GO:0016787">
    <property type="term" value="F:hydrolase activity"/>
    <property type="evidence" value="ECO:0007669"/>
    <property type="project" value="UniProtKB-KW"/>
</dbReference>
<organism evidence="3 4">
    <name type="scientific">Crateriforma conspicua</name>
    <dbReference type="NCBI Taxonomy" id="2527996"/>
    <lineage>
        <taxon>Bacteria</taxon>
        <taxon>Pseudomonadati</taxon>
        <taxon>Planctomycetota</taxon>
        <taxon>Planctomycetia</taxon>
        <taxon>Planctomycetales</taxon>
        <taxon>Planctomycetaceae</taxon>
        <taxon>Crateriforma</taxon>
    </lineage>
</organism>
<evidence type="ECO:0000259" key="2">
    <source>
        <dbReference type="Pfam" id="PF20434"/>
    </source>
</evidence>
<reference evidence="3 4" key="1">
    <citation type="submission" date="2019-02" db="EMBL/GenBank/DDBJ databases">
        <title>Deep-cultivation of Planctomycetes and their phenomic and genomic characterization uncovers novel biology.</title>
        <authorList>
            <person name="Wiegand S."/>
            <person name="Jogler M."/>
            <person name="Boedeker C."/>
            <person name="Pinto D."/>
            <person name="Vollmers J."/>
            <person name="Rivas-Marin E."/>
            <person name="Kohn T."/>
            <person name="Peeters S.H."/>
            <person name="Heuer A."/>
            <person name="Rast P."/>
            <person name="Oberbeckmann S."/>
            <person name="Bunk B."/>
            <person name="Jeske O."/>
            <person name="Meyerdierks A."/>
            <person name="Storesund J.E."/>
            <person name="Kallscheuer N."/>
            <person name="Luecker S."/>
            <person name="Lage O.M."/>
            <person name="Pohl T."/>
            <person name="Merkel B.J."/>
            <person name="Hornburger P."/>
            <person name="Mueller R.-W."/>
            <person name="Bruemmer F."/>
            <person name="Labrenz M."/>
            <person name="Spormann A.M."/>
            <person name="Op Den Camp H."/>
            <person name="Overmann J."/>
            <person name="Amann R."/>
            <person name="Jetten M.S.M."/>
            <person name="Mascher T."/>
            <person name="Medema M.H."/>
            <person name="Devos D.P."/>
            <person name="Kaster A.-K."/>
            <person name="Ovreas L."/>
            <person name="Rohde M."/>
            <person name="Galperin M.Y."/>
            <person name="Jogler C."/>
        </authorList>
    </citation>
    <scope>NUCLEOTIDE SEQUENCE [LARGE SCALE GENOMIC DNA]</scope>
    <source>
        <strain evidence="3 4">Pan14r</strain>
    </source>
</reference>
<dbReference type="EC" id="3.1.1.-" evidence="3"/>
<accession>A0A5C5Y7V1</accession>
<feature type="domain" description="BD-FAE-like" evidence="2">
    <location>
        <begin position="80"/>
        <end position="243"/>
    </location>
</feature>
<dbReference type="AlphaFoldDB" id="A0A5C5Y7V1"/>
<gene>
    <name evidence="3" type="primary">pcd</name>
    <name evidence="3" type="ORF">Pan14r_40730</name>
</gene>
<keyword evidence="4" id="KW-1185">Reference proteome</keyword>
<sequence>MRLNRWMLTPLLLCIIVQWGRCDQPSGPGTPTAFGADESLGPVSRDAIYQVQVTRGQPYGQGMVYHPADPTRCFPRNLTLDIYQPDDGQSHRRPVVVLIHGGGFWTGDSLMRSMVNAAEYFARRGWVCFSINYRLSGDRAIAPDGWPDNRPTYAATRDAKMAVRWIRANADRYRIHPNRIVAYGGSAGAYISVALGASDEQDYRDELLDNPVESPLLESSHLDQSSRVQAVVNHWGSGLLVDLLQRFDGRSRWDTQDAPMLIIHGTEDQRVPYSHAIDLEKNYKARLKLCPLQGRGHSAWDGMIDGKPMIHTVYQFLVDELQLPVDQETPKRSNNR</sequence>
<dbReference type="InterPro" id="IPR029058">
    <property type="entry name" value="AB_hydrolase_fold"/>
</dbReference>
<evidence type="ECO:0000313" key="4">
    <source>
        <dbReference type="Proteomes" id="UP000317238"/>
    </source>
</evidence>
<evidence type="ECO:0000256" key="1">
    <source>
        <dbReference type="ARBA" id="ARBA00022801"/>
    </source>
</evidence>
<dbReference type="InterPro" id="IPR050300">
    <property type="entry name" value="GDXG_lipolytic_enzyme"/>
</dbReference>
<dbReference type="EMBL" id="SJPL01000001">
    <property type="protein sequence ID" value="TWT71757.1"/>
    <property type="molecule type" value="Genomic_DNA"/>
</dbReference>
<evidence type="ECO:0000313" key="3">
    <source>
        <dbReference type="EMBL" id="TWT71757.1"/>
    </source>
</evidence>
<protein>
    <submittedName>
        <fullName evidence="3">Phenmedipham hydrolase</fullName>
        <ecNumber evidence="3">3.1.1.-</ecNumber>
    </submittedName>
</protein>
<dbReference type="Gene3D" id="3.40.50.1820">
    <property type="entry name" value="alpha/beta hydrolase"/>
    <property type="match status" value="1"/>
</dbReference>
<proteinExistence type="predicted"/>
<dbReference type="InterPro" id="IPR049492">
    <property type="entry name" value="BD-FAE-like_dom"/>
</dbReference>
<dbReference type="Proteomes" id="UP000317238">
    <property type="component" value="Unassembled WGS sequence"/>
</dbReference>
<dbReference type="SUPFAM" id="SSF53474">
    <property type="entry name" value="alpha/beta-Hydrolases"/>
    <property type="match status" value="1"/>
</dbReference>
<dbReference type="Pfam" id="PF20434">
    <property type="entry name" value="BD-FAE"/>
    <property type="match status" value="1"/>
</dbReference>